<proteinExistence type="predicted"/>
<name>A0A4R5PNU0_9HYPH</name>
<evidence type="ECO:0000313" key="1">
    <source>
        <dbReference type="EMBL" id="TDH38578.1"/>
    </source>
</evidence>
<accession>A0A4R5PNU0</accession>
<organism evidence="1 2">
    <name type="scientific">Pseudohoeflea suaedae</name>
    <dbReference type="NCBI Taxonomy" id="877384"/>
    <lineage>
        <taxon>Bacteria</taxon>
        <taxon>Pseudomonadati</taxon>
        <taxon>Pseudomonadota</taxon>
        <taxon>Alphaproteobacteria</taxon>
        <taxon>Hyphomicrobiales</taxon>
        <taxon>Rhizobiaceae</taxon>
        <taxon>Pseudohoeflea</taxon>
    </lineage>
</organism>
<protein>
    <submittedName>
        <fullName evidence="1">Uncharacterized protein</fullName>
    </submittedName>
</protein>
<reference evidence="1 2" key="1">
    <citation type="journal article" date="2013" name="Int. J. Syst. Evol. Microbiol.">
        <title>Hoeflea suaedae sp. nov., an endophytic bacterium isolated from the root of the halophyte Suaeda maritima.</title>
        <authorList>
            <person name="Chung E.J."/>
            <person name="Park J.A."/>
            <person name="Pramanik P."/>
            <person name="Bibi F."/>
            <person name="Jeon C.O."/>
            <person name="Chung Y.R."/>
        </authorList>
    </citation>
    <scope>NUCLEOTIDE SEQUENCE [LARGE SCALE GENOMIC DNA]</scope>
    <source>
        <strain evidence="1 2">YC6898</strain>
    </source>
</reference>
<dbReference type="Proteomes" id="UP000295131">
    <property type="component" value="Unassembled WGS sequence"/>
</dbReference>
<keyword evidence="2" id="KW-1185">Reference proteome</keyword>
<dbReference type="EMBL" id="SMSI01000001">
    <property type="protein sequence ID" value="TDH38578.1"/>
    <property type="molecule type" value="Genomic_DNA"/>
</dbReference>
<dbReference type="AlphaFoldDB" id="A0A4R5PNU0"/>
<comment type="caution">
    <text evidence="1">The sequence shown here is derived from an EMBL/GenBank/DDBJ whole genome shotgun (WGS) entry which is preliminary data.</text>
</comment>
<gene>
    <name evidence="1" type="ORF">E2A64_05615</name>
</gene>
<sequence length="76" mass="7501">MPTGPRLVVIGAPWADAGHLASIIAKADGRIVNGGATNWIAIAEGSSADFATNLIKSGALLVLDGKLASACIGTAT</sequence>
<evidence type="ECO:0000313" key="2">
    <source>
        <dbReference type="Proteomes" id="UP000295131"/>
    </source>
</evidence>